<evidence type="ECO:0000313" key="9">
    <source>
        <dbReference type="EMBL" id="KAJ4387891.1"/>
    </source>
</evidence>
<keyword evidence="4 7" id="KW-0472">Membrane</keyword>
<comment type="caution">
    <text evidence="9">The sequence shown here is derived from an EMBL/GenBank/DDBJ whole genome shotgun (WGS) entry which is preliminary data.</text>
</comment>
<feature type="transmembrane region" description="Helical" evidence="7">
    <location>
        <begin position="124"/>
        <end position="145"/>
    </location>
</feature>
<feature type="region of interest" description="Disordered" evidence="6">
    <location>
        <begin position="289"/>
        <end position="321"/>
    </location>
</feature>
<evidence type="ECO:0000313" key="10">
    <source>
        <dbReference type="Proteomes" id="UP001140453"/>
    </source>
</evidence>
<organism evidence="9 10">
    <name type="scientific">Gnomoniopsis smithogilvyi</name>
    <dbReference type="NCBI Taxonomy" id="1191159"/>
    <lineage>
        <taxon>Eukaryota</taxon>
        <taxon>Fungi</taxon>
        <taxon>Dikarya</taxon>
        <taxon>Ascomycota</taxon>
        <taxon>Pezizomycotina</taxon>
        <taxon>Sordariomycetes</taxon>
        <taxon>Sordariomycetidae</taxon>
        <taxon>Diaporthales</taxon>
        <taxon>Gnomoniaceae</taxon>
        <taxon>Gnomoniopsis</taxon>
    </lineage>
</organism>
<dbReference type="PANTHER" id="PTHR33048:SF158">
    <property type="entry name" value="MEMBRANE PROTEIN PTH11-LIKE, PUTATIVE-RELATED"/>
    <property type="match status" value="1"/>
</dbReference>
<comment type="similarity">
    <text evidence="5">Belongs to the SAT4 family.</text>
</comment>
<dbReference type="InterPro" id="IPR049326">
    <property type="entry name" value="Rhodopsin_dom_fungi"/>
</dbReference>
<evidence type="ECO:0000256" key="6">
    <source>
        <dbReference type="SAM" id="MobiDB-lite"/>
    </source>
</evidence>
<evidence type="ECO:0000256" key="3">
    <source>
        <dbReference type="ARBA" id="ARBA00022989"/>
    </source>
</evidence>
<evidence type="ECO:0000256" key="2">
    <source>
        <dbReference type="ARBA" id="ARBA00022692"/>
    </source>
</evidence>
<keyword evidence="2 7" id="KW-0812">Transmembrane</keyword>
<dbReference type="GO" id="GO:0016020">
    <property type="term" value="C:membrane"/>
    <property type="evidence" value="ECO:0007669"/>
    <property type="project" value="UniProtKB-SubCell"/>
</dbReference>
<reference evidence="9" key="1">
    <citation type="submission" date="2022-10" db="EMBL/GenBank/DDBJ databases">
        <title>Tapping the CABI collections for fungal endophytes: first genome assemblies for Collariella, Neodidymelliopsis, Ascochyta clinopodiicola, Didymella pomorum, Didymosphaeria variabile, Neocosmospora piperis and Neocucurbitaria cava.</title>
        <authorList>
            <person name="Hill R."/>
        </authorList>
    </citation>
    <scope>NUCLEOTIDE SEQUENCE</scope>
    <source>
        <strain evidence="9">IMI 355082</strain>
    </source>
</reference>
<evidence type="ECO:0000259" key="8">
    <source>
        <dbReference type="Pfam" id="PF20684"/>
    </source>
</evidence>
<evidence type="ECO:0000256" key="7">
    <source>
        <dbReference type="SAM" id="Phobius"/>
    </source>
</evidence>
<feature type="transmembrane region" description="Helical" evidence="7">
    <location>
        <begin position="238"/>
        <end position="258"/>
    </location>
</feature>
<dbReference type="InterPro" id="IPR052337">
    <property type="entry name" value="SAT4-like"/>
</dbReference>
<feature type="transmembrane region" description="Helical" evidence="7">
    <location>
        <begin position="173"/>
        <end position="194"/>
    </location>
</feature>
<evidence type="ECO:0000256" key="1">
    <source>
        <dbReference type="ARBA" id="ARBA00004141"/>
    </source>
</evidence>
<feature type="domain" description="Rhodopsin" evidence="8">
    <location>
        <begin position="107"/>
        <end position="268"/>
    </location>
</feature>
<dbReference type="Proteomes" id="UP001140453">
    <property type="component" value="Unassembled WGS sequence"/>
</dbReference>
<name>A0A9W8YNB3_9PEZI</name>
<gene>
    <name evidence="9" type="ORF">N0V93_008494</name>
</gene>
<sequence>MNLTSLLRTETDLCQVAIATPPQGQAQDFDSPAPLKAGIVTVTAALTTLSIAFTGGRLHTNFRKLSWGDGFVLAALLIDIAGGVLMCAFADYSRHMWDIPLCWPITRYMQVFTISTAMRWAIRLGLLLNFLVYSISFVVWCYTAAPHVGHSWLSLAEETALDPNVFEFRYAEAQAPVVLALDLYMFFLPLPAVAGLNMSASKRLRLFLVFGTALLGIVACAVNLTYRVVAVRSSDRTYFGAIIFIATQVEMSAAIIVASMPAFSKFFRGCIWGSTIIMSLRTIIAGNRGPHSHKSLSRYRRGPNQPRTGRDEHRAGAKRQHQDLLDESWLMDSELDFGNEGSGPMIASPGAVYFDGVRTSSDDCWESEVGDRRA</sequence>
<feature type="transmembrane region" description="Helical" evidence="7">
    <location>
        <begin position="37"/>
        <end position="58"/>
    </location>
</feature>
<dbReference type="EMBL" id="JAPEVB010000005">
    <property type="protein sequence ID" value="KAJ4387891.1"/>
    <property type="molecule type" value="Genomic_DNA"/>
</dbReference>
<feature type="transmembrane region" description="Helical" evidence="7">
    <location>
        <begin position="206"/>
        <end position="226"/>
    </location>
</feature>
<dbReference type="PANTHER" id="PTHR33048">
    <property type="entry name" value="PTH11-LIKE INTEGRAL MEMBRANE PROTEIN (AFU_ORTHOLOGUE AFUA_5G11245)"/>
    <property type="match status" value="1"/>
</dbReference>
<evidence type="ECO:0000256" key="5">
    <source>
        <dbReference type="ARBA" id="ARBA00038359"/>
    </source>
</evidence>
<dbReference type="AlphaFoldDB" id="A0A9W8YNB3"/>
<dbReference type="Pfam" id="PF20684">
    <property type="entry name" value="Fung_rhodopsin"/>
    <property type="match status" value="1"/>
</dbReference>
<keyword evidence="3 7" id="KW-1133">Transmembrane helix</keyword>
<feature type="transmembrane region" description="Helical" evidence="7">
    <location>
        <begin position="70"/>
        <end position="90"/>
    </location>
</feature>
<dbReference type="OrthoDB" id="5329176at2759"/>
<feature type="compositionally biased region" description="Basic residues" evidence="6">
    <location>
        <begin position="290"/>
        <end position="301"/>
    </location>
</feature>
<comment type="subcellular location">
    <subcellularLocation>
        <location evidence="1">Membrane</location>
        <topology evidence="1">Multi-pass membrane protein</topology>
    </subcellularLocation>
</comment>
<accession>A0A9W8YNB3</accession>
<feature type="compositionally biased region" description="Basic and acidic residues" evidence="6">
    <location>
        <begin position="308"/>
        <end position="321"/>
    </location>
</feature>
<keyword evidence="10" id="KW-1185">Reference proteome</keyword>
<proteinExistence type="inferred from homology"/>
<protein>
    <recommendedName>
        <fullName evidence="8">Rhodopsin domain-containing protein</fullName>
    </recommendedName>
</protein>
<evidence type="ECO:0000256" key="4">
    <source>
        <dbReference type="ARBA" id="ARBA00023136"/>
    </source>
</evidence>